<gene>
    <name evidence="1" type="ORF">GFER_06735</name>
</gene>
<dbReference type="InterPro" id="IPR036768">
    <property type="entry name" value="PolIII_chi_sf"/>
</dbReference>
<dbReference type="GO" id="GO:0003677">
    <property type="term" value="F:DNA binding"/>
    <property type="evidence" value="ECO:0007669"/>
    <property type="project" value="InterPro"/>
</dbReference>
<evidence type="ECO:0000313" key="1">
    <source>
        <dbReference type="EMBL" id="KIH77163.1"/>
    </source>
</evidence>
<accession>A0A0C2EEZ2</accession>
<protein>
    <submittedName>
        <fullName evidence="1">DNA polymerase III subunit chi</fullName>
    </submittedName>
</protein>
<dbReference type="Gene3D" id="3.40.50.10110">
    <property type="entry name" value="DNA polymerase III subunit chi"/>
    <property type="match status" value="1"/>
</dbReference>
<dbReference type="GO" id="GO:0032298">
    <property type="term" value="P:positive regulation of DNA-templated DNA replication initiation"/>
    <property type="evidence" value="ECO:0007669"/>
    <property type="project" value="TreeGrafter"/>
</dbReference>
<reference evidence="1 2" key="1">
    <citation type="submission" date="2014-12" db="EMBL/GenBank/DDBJ databases">
        <title>Genomes of Geoalkalibacter ferrihydriticus and Geoalkalibacter subterraneus, two haloalkaliphilic metal-reducing members of the Geobacteraceae.</title>
        <authorList>
            <person name="Badalamenti J.P."/>
            <person name="Torres C.I."/>
            <person name="Krajmalnik-Brown R."/>
            <person name="Bond D.R."/>
        </authorList>
    </citation>
    <scope>NUCLEOTIDE SEQUENCE [LARGE SCALE GENOMIC DNA]</scope>
    <source>
        <strain evidence="1 2">DSM 17813</strain>
    </source>
</reference>
<dbReference type="PANTHER" id="PTHR38767:SF1">
    <property type="entry name" value="DNA POLYMERASE III SUBUNIT CHI"/>
    <property type="match status" value="1"/>
</dbReference>
<dbReference type="SUPFAM" id="SSF102400">
    <property type="entry name" value="DNA polymerase III chi subunit"/>
    <property type="match status" value="1"/>
</dbReference>
<name>A0A0C2EEZ2_9BACT</name>
<dbReference type="AlphaFoldDB" id="A0A0C2EEZ2"/>
<proteinExistence type="predicted"/>
<comment type="caution">
    <text evidence="1">The sequence shown here is derived from an EMBL/GenBank/DDBJ whole genome shotgun (WGS) entry which is preliminary data.</text>
</comment>
<dbReference type="GO" id="GO:0006260">
    <property type="term" value="P:DNA replication"/>
    <property type="evidence" value="ECO:0007669"/>
    <property type="project" value="InterPro"/>
</dbReference>
<dbReference type="InterPro" id="IPR007459">
    <property type="entry name" value="DNA_pol3_chi"/>
</dbReference>
<dbReference type="PANTHER" id="PTHR38767">
    <property type="entry name" value="DNA POLYMERASE III SUBUNIT CHI"/>
    <property type="match status" value="1"/>
</dbReference>
<dbReference type="EMBL" id="JWJD01000002">
    <property type="protein sequence ID" value="KIH77163.1"/>
    <property type="molecule type" value="Genomic_DNA"/>
</dbReference>
<organism evidence="1 2">
    <name type="scientific">Geoalkalibacter ferrihydriticus DSM 17813</name>
    <dbReference type="NCBI Taxonomy" id="1121915"/>
    <lineage>
        <taxon>Bacteria</taxon>
        <taxon>Pseudomonadati</taxon>
        <taxon>Thermodesulfobacteriota</taxon>
        <taxon>Desulfuromonadia</taxon>
        <taxon>Desulfuromonadales</taxon>
        <taxon>Geoalkalibacteraceae</taxon>
        <taxon>Geoalkalibacter</taxon>
    </lineage>
</organism>
<keyword evidence="2" id="KW-1185">Reference proteome</keyword>
<dbReference type="Pfam" id="PF04364">
    <property type="entry name" value="DNA_pol3_chi"/>
    <property type="match status" value="1"/>
</dbReference>
<sequence length="140" mass="16055">MAAPVIEFIKLKKPEKARYLCELAEEFFAQGQRVLITVHDDNQGVTLDRFMWTWRKGTFVPHCFDNGAVDCLDEPVVIATEERNGNGARILIQGKPTSLNFVRSFDQVIDFAESYDENLLQASRRRFAAYREAGLAPRMR</sequence>
<dbReference type="Proteomes" id="UP000035068">
    <property type="component" value="Unassembled WGS sequence"/>
</dbReference>
<evidence type="ECO:0000313" key="2">
    <source>
        <dbReference type="Proteomes" id="UP000035068"/>
    </source>
</evidence>
<dbReference type="GO" id="GO:0003887">
    <property type="term" value="F:DNA-directed DNA polymerase activity"/>
    <property type="evidence" value="ECO:0007669"/>
    <property type="project" value="InterPro"/>
</dbReference>